<reference evidence="3 4" key="1">
    <citation type="submission" date="2015-02" db="EMBL/GenBank/DDBJ databases">
        <authorList>
            <person name="Ju K.-S."/>
            <person name="Doroghazi J.R."/>
            <person name="Metcalf W."/>
        </authorList>
    </citation>
    <scope>NUCLEOTIDE SEQUENCE [LARGE SCALE GENOMIC DNA]</scope>
    <source>
        <strain evidence="3 4">NRRL B-16140</strain>
    </source>
</reference>
<dbReference type="InterPro" id="IPR015590">
    <property type="entry name" value="Aldehyde_DH_dom"/>
</dbReference>
<dbReference type="PANTHER" id="PTHR43217:SF2">
    <property type="entry name" value="SUCCINATE-SEMIALDEHYDE DEHYDROGENASE [NADP(+)]"/>
    <property type="match status" value="1"/>
</dbReference>
<dbReference type="Gene3D" id="3.40.605.10">
    <property type="entry name" value="Aldehyde Dehydrogenase, Chain A, domain 1"/>
    <property type="match status" value="1"/>
</dbReference>
<accession>A0A0F0H044</accession>
<evidence type="ECO:0000256" key="1">
    <source>
        <dbReference type="ARBA" id="ARBA00023002"/>
    </source>
</evidence>
<feature type="domain" description="Aldehyde dehydrogenase" evidence="2">
    <location>
        <begin position="1"/>
        <end position="50"/>
    </location>
</feature>
<organism evidence="3 4">
    <name type="scientific">Lentzea aerocolonigenes</name>
    <name type="common">Lechevalieria aerocolonigenes</name>
    <name type="synonym">Saccharothrix aerocolonigenes</name>
    <dbReference type="NCBI Taxonomy" id="68170"/>
    <lineage>
        <taxon>Bacteria</taxon>
        <taxon>Bacillati</taxon>
        <taxon>Actinomycetota</taxon>
        <taxon>Actinomycetes</taxon>
        <taxon>Pseudonocardiales</taxon>
        <taxon>Pseudonocardiaceae</taxon>
        <taxon>Lentzea</taxon>
    </lineage>
</organism>
<gene>
    <name evidence="3" type="ORF">UK23_17515</name>
</gene>
<dbReference type="EMBL" id="JYJG01000114">
    <property type="protein sequence ID" value="KJK48201.1"/>
    <property type="molecule type" value="Genomic_DNA"/>
</dbReference>
<name>A0A0F0H044_LENAE</name>
<dbReference type="PATRIC" id="fig|68170.10.peg.4403"/>
<dbReference type="SUPFAM" id="SSF53720">
    <property type="entry name" value="ALDH-like"/>
    <property type="match status" value="1"/>
</dbReference>
<keyword evidence="4" id="KW-1185">Reference proteome</keyword>
<dbReference type="Proteomes" id="UP000033393">
    <property type="component" value="Unassembled WGS sequence"/>
</dbReference>
<evidence type="ECO:0000313" key="4">
    <source>
        <dbReference type="Proteomes" id="UP000033393"/>
    </source>
</evidence>
<dbReference type="InterPro" id="IPR016161">
    <property type="entry name" value="Ald_DH/histidinol_DH"/>
</dbReference>
<dbReference type="InterPro" id="IPR047110">
    <property type="entry name" value="GABD/Sad-like"/>
</dbReference>
<evidence type="ECO:0000313" key="3">
    <source>
        <dbReference type="EMBL" id="KJK48201.1"/>
    </source>
</evidence>
<proteinExistence type="predicted"/>
<dbReference type="Gene3D" id="3.40.309.10">
    <property type="entry name" value="Aldehyde Dehydrogenase, Chain A, domain 2"/>
    <property type="match status" value="1"/>
</dbReference>
<dbReference type="Pfam" id="PF00171">
    <property type="entry name" value="Aldedh"/>
    <property type="match status" value="1"/>
</dbReference>
<dbReference type="PANTHER" id="PTHR43217">
    <property type="entry name" value="SUCCINATE SEMIALDEHYDE DEHYDROGENASE [NAD(P)+] SAD"/>
    <property type="match status" value="1"/>
</dbReference>
<dbReference type="InterPro" id="IPR016162">
    <property type="entry name" value="Ald_DH_N"/>
</dbReference>
<dbReference type="AlphaFoldDB" id="A0A0F0H044"/>
<protein>
    <recommendedName>
        <fullName evidence="2">Aldehyde dehydrogenase domain-containing protein</fullName>
    </recommendedName>
</protein>
<evidence type="ECO:0000259" key="2">
    <source>
        <dbReference type="Pfam" id="PF00171"/>
    </source>
</evidence>
<dbReference type="InterPro" id="IPR016163">
    <property type="entry name" value="Ald_DH_C"/>
</dbReference>
<dbReference type="GO" id="GO:0004777">
    <property type="term" value="F:succinate-semialdehyde dehydrogenase (NAD+) activity"/>
    <property type="evidence" value="ECO:0007669"/>
    <property type="project" value="TreeGrafter"/>
</dbReference>
<comment type="caution">
    <text evidence="3">The sequence shown here is derived from an EMBL/GenBank/DDBJ whole genome shotgun (WGS) entry which is preliminary data.</text>
</comment>
<keyword evidence="1" id="KW-0560">Oxidoreductase</keyword>
<sequence>MASRIEAGTVYINSCFADSPRLPFGGVKNSGFGRELAELGIGEFLNRKLVRVAHATMSA</sequence>